<dbReference type="Gene3D" id="1.10.287.130">
    <property type="match status" value="1"/>
</dbReference>
<evidence type="ECO:0000256" key="4">
    <source>
        <dbReference type="SAM" id="Phobius"/>
    </source>
</evidence>
<dbReference type="EMBL" id="CP154834">
    <property type="protein sequence ID" value="XAO73583.1"/>
    <property type="molecule type" value="Genomic_DNA"/>
</dbReference>
<keyword evidence="6" id="KW-0808">Transferase</keyword>
<comment type="catalytic activity">
    <reaction evidence="1">
        <text>ATP + protein L-histidine = ADP + protein N-phospho-L-histidine.</text>
        <dbReference type="EC" id="2.7.13.3"/>
    </reaction>
</comment>
<feature type="coiled-coil region" evidence="3">
    <location>
        <begin position="68"/>
        <end position="95"/>
    </location>
</feature>
<evidence type="ECO:0000256" key="3">
    <source>
        <dbReference type="SAM" id="Coils"/>
    </source>
</evidence>
<gene>
    <name evidence="6" type="ORF">AAFP95_17930</name>
</gene>
<dbReference type="GO" id="GO:0000155">
    <property type="term" value="F:phosphorelay sensor kinase activity"/>
    <property type="evidence" value="ECO:0007669"/>
    <property type="project" value="InterPro"/>
</dbReference>
<keyword evidence="4" id="KW-0472">Membrane</keyword>
<feature type="domain" description="Signal transduction histidine kinase dimerisation/phosphoacceptor" evidence="5">
    <location>
        <begin position="96"/>
        <end position="156"/>
    </location>
</feature>
<keyword evidence="6" id="KW-0418">Kinase</keyword>
<dbReference type="CDD" id="cd00082">
    <property type="entry name" value="HisKA"/>
    <property type="match status" value="1"/>
</dbReference>
<organism evidence="6 7">
    <name type="scientific">Chryseobacterium endophyticum</name>
    <dbReference type="NCBI Taxonomy" id="1854762"/>
    <lineage>
        <taxon>Bacteria</taxon>
        <taxon>Pseudomonadati</taxon>
        <taxon>Bacteroidota</taxon>
        <taxon>Flavobacteriia</taxon>
        <taxon>Flavobacteriales</taxon>
        <taxon>Weeksellaceae</taxon>
        <taxon>Chryseobacterium group</taxon>
        <taxon>Chryseobacterium</taxon>
    </lineage>
</organism>
<evidence type="ECO:0000313" key="6">
    <source>
        <dbReference type="EMBL" id="XAO73583.1"/>
    </source>
</evidence>
<dbReference type="EC" id="2.7.13.3" evidence="2"/>
<evidence type="ECO:0000313" key="7">
    <source>
        <dbReference type="Proteomes" id="UP001463665"/>
    </source>
</evidence>
<protein>
    <recommendedName>
        <fullName evidence="2">histidine kinase</fullName>
        <ecNumber evidence="2">2.7.13.3</ecNumber>
    </recommendedName>
</protein>
<reference evidence="6 7" key="1">
    <citation type="submission" date="2024-04" db="EMBL/GenBank/DDBJ databases">
        <title>Genome sequencing and assembly of rice foliar adapted Chryseobacterium endophyticum OsEnb-ALM-A6.</title>
        <authorList>
            <person name="Kumar S."/>
            <person name="Javed M."/>
            <person name="Chouhan V."/>
            <person name="Charishma K."/>
            <person name="Patel A."/>
            <person name="Kumar M."/>
            <person name="Sahu K.P."/>
            <person name="Kumar A."/>
        </authorList>
    </citation>
    <scope>NUCLEOTIDE SEQUENCE [LARGE SCALE GENOMIC DNA]</scope>
    <source>
        <strain evidence="6 7">OsEnb-ALM-A6</strain>
    </source>
</reference>
<dbReference type="InterPro" id="IPR003661">
    <property type="entry name" value="HisK_dim/P_dom"/>
</dbReference>
<evidence type="ECO:0000256" key="2">
    <source>
        <dbReference type="ARBA" id="ARBA00012438"/>
    </source>
</evidence>
<feature type="transmembrane region" description="Helical" evidence="4">
    <location>
        <begin position="39"/>
        <end position="59"/>
    </location>
</feature>
<evidence type="ECO:0000256" key="1">
    <source>
        <dbReference type="ARBA" id="ARBA00000085"/>
    </source>
</evidence>
<evidence type="ECO:0000259" key="5">
    <source>
        <dbReference type="Pfam" id="PF00512"/>
    </source>
</evidence>
<keyword evidence="4" id="KW-0812">Transmembrane</keyword>
<dbReference type="SUPFAM" id="SSF47384">
    <property type="entry name" value="Homodimeric domain of signal transducing histidine kinase"/>
    <property type="match status" value="1"/>
</dbReference>
<dbReference type="RefSeq" id="WP_345766018.1">
    <property type="nucleotide sequence ID" value="NZ_CP154834.1"/>
</dbReference>
<name>A0AAU6WM04_9FLAO</name>
<accession>A0AAU6WM04</accession>
<dbReference type="InterPro" id="IPR036097">
    <property type="entry name" value="HisK_dim/P_sf"/>
</dbReference>
<keyword evidence="7" id="KW-1185">Reference proteome</keyword>
<keyword evidence="3" id="KW-0175">Coiled coil</keyword>
<sequence>MDEDSPGNYTLEIRYLVAEDRFTYKSIPVEIMPLLYQTLWFRILIAAALVTIVLVIVQIRTGFLKGKNKDLKSNLESTDNELKAAKDQLKNESEYKEKIIRSISHDISTPLSFMSYLTQQLHHTEDQEKQKELFEMISKTSEQLFKFTSGLSEYTKLYHTEHIFEAQDYFLDELIEEKKELFEEIAVKKIQKL</sequence>
<keyword evidence="4" id="KW-1133">Transmembrane helix</keyword>
<dbReference type="AlphaFoldDB" id="A0AAU6WM04"/>
<dbReference type="Proteomes" id="UP001463665">
    <property type="component" value="Chromosome"/>
</dbReference>
<dbReference type="Pfam" id="PF00512">
    <property type="entry name" value="HisKA"/>
    <property type="match status" value="1"/>
</dbReference>
<proteinExistence type="predicted"/>